<proteinExistence type="predicted"/>
<accession>A0A1M6KJV6</accession>
<gene>
    <name evidence="3" type="ORF">SAMN02745138_00184</name>
</gene>
<dbReference type="InterPro" id="IPR001387">
    <property type="entry name" value="Cro/C1-type_HTH"/>
</dbReference>
<dbReference type="CDD" id="cd00093">
    <property type="entry name" value="HTH_XRE"/>
    <property type="match status" value="1"/>
</dbReference>
<protein>
    <submittedName>
        <fullName evidence="3">Transcriptional regulator, contains XRE-family HTH domain</fullName>
    </submittedName>
</protein>
<reference evidence="3 4" key="1">
    <citation type="submission" date="2016-11" db="EMBL/GenBank/DDBJ databases">
        <authorList>
            <person name="Jaros S."/>
            <person name="Januszkiewicz K."/>
            <person name="Wedrychowicz H."/>
        </authorList>
    </citation>
    <scope>NUCLEOTIDE SEQUENCE [LARGE SCALE GENOMIC DNA]</scope>
    <source>
        <strain evidence="3 4">DSM 14214</strain>
    </source>
</reference>
<evidence type="ECO:0000313" key="4">
    <source>
        <dbReference type="Proteomes" id="UP000183975"/>
    </source>
</evidence>
<dbReference type="PROSITE" id="PS50943">
    <property type="entry name" value="HTH_CROC1"/>
    <property type="match status" value="1"/>
</dbReference>
<evidence type="ECO:0000259" key="2">
    <source>
        <dbReference type="PROSITE" id="PS50943"/>
    </source>
</evidence>
<dbReference type="EMBL" id="FRAH01000003">
    <property type="protein sequence ID" value="SHJ59226.1"/>
    <property type="molecule type" value="Genomic_DNA"/>
</dbReference>
<organism evidence="3 4">
    <name type="scientific">Anaerotignum lactatifermentans DSM 14214</name>
    <dbReference type="NCBI Taxonomy" id="1121323"/>
    <lineage>
        <taxon>Bacteria</taxon>
        <taxon>Bacillati</taxon>
        <taxon>Bacillota</taxon>
        <taxon>Clostridia</taxon>
        <taxon>Lachnospirales</taxon>
        <taxon>Anaerotignaceae</taxon>
        <taxon>Anaerotignum</taxon>
    </lineage>
</organism>
<dbReference type="SMART" id="SM00530">
    <property type="entry name" value="HTH_XRE"/>
    <property type="match status" value="1"/>
</dbReference>
<dbReference type="OrthoDB" id="9801008at2"/>
<keyword evidence="1" id="KW-0238">DNA-binding</keyword>
<dbReference type="GO" id="GO:0003677">
    <property type="term" value="F:DNA binding"/>
    <property type="evidence" value="ECO:0007669"/>
    <property type="project" value="UniProtKB-KW"/>
</dbReference>
<name>A0A1M6KJV6_9FIRM</name>
<dbReference type="SUPFAM" id="SSF47413">
    <property type="entry name" value="lambda repressor-like DNA-binding domains"/>
    <property type="match status" value="1"/>
</dbReference>
<dbReference type="RefSeq" id="WP_072848065.1">
    <property type="nucleotide sequence ID" value="NZ_FRAH01000003.1"/>
</dbReference>
<dbReference type="Proteomes" id="UP000183975">
    <property type="component" value="Unassembled WGS sequence"/>
</dbReference>
<sequence>MRNKFPQRLRQLRKEKGITQEALGQYLHYNHTAVANYESGRNQPSFDDLLKLADYFDVSTDFLLGRSEKFYPPADKLWEKLTVAEFLRLLRQAESSPKMCRIFLEKDEKKI</sequence>
<dbReference type="PANTHER" id="PTHR46558">
    <property type="entry name" value="TRACRIPTIONAL REGULATORY PROTEIN-RELATED-RELATED"/>
    <property type="match status" value="1"/>
</dbReference>
<dbReference type="Pfam" id="PF01381">
    <property type="entry name" value="HTH_3"/>
    <property type="match status" value="1"/>
</dbReference>
<evidence type="ECO:0000256" key="1">
    <source>
        <dbReference type="ARBA" id="ARBA00023125"/>
    </source>
</evidence>
<dbReference type="AlphaFoldDB" id="A0A1M6KJV6"/>
<dbReference type="Gene3D" id="1.10.260.40">
    <property type="entry name" value="lambda repressor-like DNA-binding domains"/>
    <property type="match status" value="1"/>
</dbReference>
<dbReference type="InterPro" id="IPR010982">
    <property type="entry name" value="Lambda_DNA-bd_dom_sf"/>
</dbReference>
<dbReference type="PANTHER" id="PTHR46558:SF11">
    <property type="entry name" value="HTH-TYPE TRANSCRIPTIONAL REGULATOR XRE"/>
    <property type="match status" value="1"/>
</dbReference>
<evidence type="ECO:0000313" key="3">
    <source>
        <dbReference type="EMBL" id="SHJ59226.1"/>
    </source>
</evidence>
<keyword evidence="4" id="KW-1185">Reference proteome</keyword>
<feature type="domain" description="HTH cro/C1-type" evidence="2">
    <location>
        <begin position="9"/>
        <end position="63"/>
    </location>
</feature>